<evidence type="ECO:0000256" key="3">
    <source>
        <dbReference type="RuleBase" id="RU361235"/>
    </source>
</evidence>
<dbReference type="Proteomes" id="UP000033740">
    <property type="component" value="Unassembled WGS sequence"/>
</dbReference>
<dbReference type="Pfam" id="PF00135">
    <property type="entry name" value="COesterase"/>
    <property type="match status" value="1"/>
</dbReference>
<feature type="domain" description="Carboxylesterase type B" evidence="5">
    <location>
        <begin position="20"/>
        <end position="472"/>
    </location>
</feature>
<accession>A0A0F0LZF0</accession>
<protein>
    <recommendedName>
        <fullName evidence="3">Carboxylic ester hydrolase</fullName>
        <ecNumber evidence="3">3.1.1.-</ecNumber>
    </recommendedName>
</protein>
<sequence length="506" mass="53278">MTPEVDDDGAGYADRVTDDAPLAQTDSGSVRGFWRGEPGTPDASAAFLGIPFAAAPVGERRFAAPEPPEPWTEVRDATAFGPTAQRGDKGETLIPEPSIPGAATLNVNVFTPSLEGSRPVMVWIHGGGYVDGSPASPWYDGAAFNRDDVVTVTVSYRLGFDGFGLMPGAPANRGVLDWIAGLEWVQRNIAAFGGDPSRVTIAGQSAGAGAVLTLLGLERAQHLFHAAMAFSPALADIDPALASRRTRALGVLLGCAPDAAGFRTVPERTLQRAQPKAALLGATRLKALLAPLADGLPWGPVADGEVVPRPAVAALQAGIGADKPLLLGATDDEFTMTMDHAPGVLRFIPAALALTLLCRDRGVRRAYLAANGPQRRLGTPALLGRFVTDRVFRALVVRVAQARGDAPTWAYRFAWVSPAKGWSCHCLDVPFWFDVLDDPFVEGLAGPTPPQHLATEMHTTAVRFVEDGDPGWPQWRTDPGLSRVFGAGPAEPALSATAYDGALPLA</sequence>
<gene>
    <name evidence="6" type="ORF">RS86_00205</name>
</gene>
<dbReference type="PANTHER" id="PTHR11559">
    <property type="entry name" value="CARBOXYLESTERASE"/>
    <property type="match status" value="1"/>
</dbReference>
<name>A0A0F0LZF0_9MICO</name>
<dbReference type="AlphaFoldDB" id="A0A0F0LZF0"/>
<feature type="region of interest" description="Disordered" evidence="4">
    <location>
        <begin position="1"/>
        <end position="38"/>
    </location>
</feature>
<organism evidence="6 7">
    <name type="scientific">Microbacterium azadirachtae</name>
    <dbReference type="NCBI Taxonomy" id="582680"/>
    <lineage>
        <taxon>Bacteria</taxon>
        <taxon>Bacillati</taxon>
        <taxon>Actinomycetota</taxon>
        <taxon>Actinomycetes</taxon>
        <taxon>Micrococcales</taxon>
        <taxon>Microbacteriaceae</taxon>
        <taxon>Microbacterium</taxon>
    </lineage>
</organism>
<dbReference type="InterPro" id="IPR050309">
    <property type="entry name" value="Type-B_Carboxylest/Lipase"/>
</dbReference>
<comment type="caution">
    <text evidence="6">The sequence shown here is derived from an EMBL/GenBank/DDBJ whole genome shotgun (WGS) entry which is preliminary data.</text>
</comment>
<dbReference type="InterPro" id="IPR002018">
    <property type="entry name" value="CarbesteraseB"/>
</dbReference>
<dbReference type="InterPro" id="IPR029058">
    <property type="entry name" value="AB_hydrolase_fold"/>
</dbReference>
<dbReference type="PATRIC" id="fig|582680.6.peg.210"/>
<proteinExistence type="inferred from homology"/>
<reference evidence="6 7" key="1">
    <citation type="submission" date="2015-02" db="EMBL/GenBank/DDBJ databases">
        <title>Draft genome sequences of ten Microbacterium spp. with emphasis on heavy metal contaminated environments.</title>
        <authorList>
            <person name="Corretto E."/>
        </authorList>
    </citation>
    <scope>NUCLEOTIDE SEQUENCE [LARGE SCALE GENOMIC DNA]</scope>
    <source>
        <strain evidence="6 7">ARN176</strain>
    </source>
</reference>
<dbReference type="Gene3D" id="3.40.50.1820">
    <property type="entry name" value="alpha/beta hydrolase"/>
    <property type="match status" value="1"/>
</dbReference>
<dbReference type="PROSITE" id="PS00122">
    <property type="entry name" value="CARBOXYLESTERASE_B_1"/>
    <property type="match status" value="1"/>
</dbReference>
<evidence type="ECO:0000256" key="2">
    <source>
        <dbReference type="ARBA" id="ARBA00022801"/>
    </source>
</evidence>
<keyword evidence="7" id="KW-1185">Reference proteome</keyword>
<comment type="similarity">
    <text evidence="1 3">Belongs to the type-B carboxylesterase/lipase family.</text>
</comment>
<evidence type="ECO:0000256" key="1">
    <source>
        <dbReference type="ARBA" id="ARBA00005964"/>
    </source>
</evidence>
<evidence type="ECO:0000313" key="6">
    <source>
        <dbReference type="EMBL" id="KJL36766.1"/>
    </source>
</evidence>
<dbReference type="EC" id="3.1.1.-" evidence="3"/>
<evidence type="ECO:0000259" key="5">
    <source>
        <dbReference type="Pfam" id="PF00135"/>
    </source>
</evidence>
<keyword evidence="2 3" id="KW-0378">Hydrolase</keyword>
<dbReference type="GO" id="GO:0016787">
    <property type="term" value="F:hydrolase activity"/>
    <property type="evidence" value="ECO:0007669"/>
    <property type="project" value="UniProtKB-KW"/>
</dbReference>
<dbReference type="InterPro" id="IPR019826">
    <property type="entry name" value="Carboxylesterase_B_AS"/>
</dbReference>
<dbReference type="SUPFAM" id="SSF53474">
    <property type="entry name" value="alpha/beta-Hydrolases"/>
    <property type="match status" value="1"/>
</dbReference>
<dbReference type="EMBL" id="JYIX01000017">
    <property type="protein sequence ID" value="KJL36766.1"/>
    <property type="molecule type" value="Genomic_DNA"/>
</dbReference>
<dbReference type="STRING" id="582680.RS86_00205"/>
<evidence type="ECO:0000256" key="4">
    <source>
        <dbReference type="SAM" id="MobiDB-lite"/>
    </source>
</evidence>
<evidence type="ECO:0000313" key="7">
    <source>
        <dbReference type="Proteomes" id="UP000033740"/>
    </source>
</evidence>
<dbReference type="ESTHER" id="9mico-a0a0f0lzf0">
    <property type="family name" value="Carb_B_Bacteria"/>
</dbReference>